<evidence type="ECO:0000313" key="3">
    <source>
        <dbReference type="EMBL" id="KAF2301143.1"/>
    </source>
</evidence>
<proteinExistence type="predicted"/>
<evidence type="ECO:0000256" key="1">
    <source>
        <dbReference type="SAM" id="MobiDB-lite"/>
    </source>
</evidence>
<keyword evidence="4" id="KW-1185">Reference proteome</keyword>
<protein>
    <submittedName>
        <fullName evidence="3">Uncharacterized protein</fullName>
    </submittedName>
</protein>
<sequence>MARNEGKAKSVRRALRDVSNNNTNGNNGGGGGGGRFSKSVNENKKSISVKQVENQQSVVTMAQQEEGSRGEEDHLDCILLVQSDLSSITRQIDELVAQALKLKATSKHGRREIESFSHVLCDMLSSLKSWVPRLQNAFSAECETRLGQSLAVNTVSDINEDENFEVESPEQTRMDSLISPSPLVSWRVDCNTERGRQLFLLTPLPISKTLSSKHLDLSKSVFERIASNPAVELPSFLSISGDIQDDFLEGIATKPTPNEPSNPVMTKTKRNIDSGCVSPPIFSNRDQSILVMTPCLKMSPPKSCVLLEPISESSHKGKAVFRKSTPFPVGIRSQISESSSDSEGSEDLTLKYPELMGIQQAYKSRMGKKELEASPNWIFSPPKTCVLLEPTDEKSVDTIATDNHLPISAPVLNQQANLGSSKDYNDQVGCHGIEKSSNQDSSLTLVESTPIWNEPASTMRRGKLPGENTLKKELWTKFEAASTYGLRLNVSEFQRTAQKGFLDLLDEVS</sequence>
<organism evidence="3 4">
    <name type="scientific">Hevea brasiliensis</name>
    <name type="common">Para rubber tree</name>
    <name type="synonym">Siphonia brasiliensis</name>
    <dbReference type="NCBI Taxonomy" id="3981"/>
    <lineage>
        <taxon>Eukaryota</taxon>
        <taxon>Viridiplantae</taxon>
        <taxon>Streptophyta</taxon>
        <taxon>Embryophyta</taxon>
        <taxon>Tracheophyta</taxon>
        <taxon>Spermatophyta</taxon>
        <taxon>Magnoliopsida</taxon>
        <taxon>eudicotyledons</taxon>
        <taxon>Gunneridae</taxon>
        <taxon>Pentapetalae</taxon>
        <taxon>rosids</taxon>
        <taxon>fabids</taxon>
        <taxon>Malpighiales</taxon>
        <taxon>Euphorbiaceae</taxon>
        <taxon>Crotonoideae</taxon>
        <taxon>Micrandreae</taxon>
        <taxon>Hevea</taxon>
    </lineage>
</organism>
<name>A0A6A6LLY4_HEVBR</name>
<dbReference type="EMBL" id="JAAGAX010000010">
    <property type="protein sequence ID" value="KAF2301134.1"/>
    <property type="molecule type" value="Genomic_DNA"/>
</dbReference>
<dbReference type="EMBL" id="JAAGAX010000010">
    <property type="protein sequence ID" value="KAF2301143.1"/>
    <property type="molecule type" value="Genomic_DNA"/>
</dbReference>
<evidence type="ECO:0000313" key="2">
    <source>
        <dbReference type="EMBL" id="KAF2301134.1"/>
    </source>
</evidence>
<dbReference type="Proteomes" id="UP000467840">
    <property type="component" value="Chromosome 4"/>
</dbReference>
<evidence type="ECO:0000313" key="4">
    <source>
        <dbReference type="Proteomes" id="UP000467840"/>
    </source>
</evidence>
<gene>
    <name evidence="2" type="ORF">GH714_020306</name>
    <name evidence="3" type="ORF">GH714_020365</name>
</gene>
<dbReference type="PANTHER" id="PTHR37238:SF1">
    <property type="entry name" value="OS05G0532500 PROTEIN"/>
    <property type="match status" value="1"/>
</dbReference>
<comment type="caution">
    <text evidence="3">The sequence shown here is derived from an EMBL/GenBank/DDBJ whole genome shotgun (WGS) entry which is preliminary data.</text>
</comment>
<feature type="region of interest" description="Disordered" evidence="1">
    <location>
        <begin position="1"/>
        <end position="40"/>
    </location>
</feature>
<dbReference type="AlphaFoldDB" id="A0A6A6LLY4"/>
<reference evidence="3 4" key="1">
    <citation type="journal article" date="2020" name="Mol. Plant">
        <title>The Chromosome-Based Rubber Tree Genome Provides New Insights into Spurge Genome Evolution and Rubber Biosynthesis.</title>
        <authorList>
            <person name="Liu J."/>
            <person name="Shi C."/>
            <person name="Shi C.C."/>
            <person name="Li W."/>
            <person name="Zhang Q.J."/>
            <person name="Zhang Y."/>
            <person name="Li K."/>
            <person name="Lu H.F."/>
            <person name="Shi C."/>
            <person name="Zhu S.T."/>
            <person name="Xiao Z.Y."/>
            <person name="Nan H."/>
            <person name="Yue Y."/>
            <person name="Zhu X.G."/>
            <person name="Wu Y."/>
            <person name="Hong X.N."/>
            <person name="Fan G.Y."/>
            <person name="Tong Y."/>
            <person name="Zhang D."/>
            <person name="Mao C.L."/>
            <person name="Liu Y.L."/>
            <person name="Hao S.J."/>
            <person name="Liu W.Q."/>
            <person name="Lv M.Q."/>
            <person name="Zhang H.B."/>
            <person name="Liu Y."/>
            <person name="Hu-Tang G.R."/>
            <person name="Wang J.P."/>
            <person name="Wang J.H."/>
            <person name="Sun Y.H."/>
            <person name="Ni S.B."/>
            <person name="Chen W.B."/>
            <person name="Zhang X.C."/>
            <person name="Jiao Y.N."/>
            <person name="Eichler E.E."/>
            <person name="Li G.H."/>
            <person name="Liu X."/>
            <person name="Gao L.Z."/>
        </authorList>
    </citation>
    <scope>NUCLEOTIDE SEQUENCE [LARGE SCALE GENOMIC DNA]</scope>
    <source>
        <strain evidence="4">cv. GT1</strain>
        <tissue evidence="3">Leaf</tissue>
    </source>
</reference>
<dbReference type="PANTHER" id="PTHR37238">
    <property type="entry name" value="OS05G0532500 PROTEIN"/>
    <property type="match status" value="1"/>
</dbReference>
<accession>A0A6A6LLY4</accession>
<feature type="compositionally biased region" description="Gly residues" evidence="1">
    <location>
        <begin position="26"/>
        <end position="35"/>
    </location>
</feature>